<gene>
    <name evidence="1" type="ORF">Pfra01_002533500</name>
</gene>
<evidence type="ECO:0000313" key="1">
    <source>
        <dbReference type="EMBL" id="GMF58785.1"/>
    </source>
</evidence>
<reference evidence="1" key="1">
    <citation type="submission" date="2023-04" db="EMBL/GenBank/DDBJ databases">
        <title>Phytophthora fragariaefolia NBRC 109709.</title>
        <authorList>
            <person name="Ichikawa N."/>
            <person name="Sato H."/>
            <person name="Tonouchi N."/>
        </authorList>
    </citation>
    <scope>NUCLEOTIDE SEQUENCE</scope>
    <source>
        <strain evidence="1">NBRC 109709</strain>
    </source>
</reference>
<proteinExistence type="predicted"/>
<dbReference type="AlphaFoldDB" id="A0A9W6Y802"/>
<name>A0A9W6Y802_9STRA</name>
<accession>A0A9W6Y802</accession>
<evidence type="ECO:0000313" key="2">
    <source>
        <dbReference type="Proteomes" id="UP001165121"/>
    </source>
</evidence>
<comment type="caution">
    <text evidence="1">The sequence shown here is derived from an EMBL/GenBank/DDBJ whole genome shotgun (WGS) entry which is preliminary data.</text>
</comment>
<organism evidence="1 2">
    <name type="scientific">Phytophthora fragariaefolia</name>
    <dbReference type="NCBI Taxonomy" id="1490495"/>
    <lineage>
        <taxon>Eukaryota</taxon>
        <taxon>Sar</taxon>
        <taxon>Stramenopiles</taxon>
        <taxon>Oomycota</taxon>
        <taxon>Peronosporomycetes</taxon>
        <taxon>Peronosporales</taxon>
        <taxon>Peronosporaceae</taxon>
        <taxon>Phytophthora</taxon>
    </lineage>
</organism>
<dbReference type="EMBL" id="BSXT01004735">
    <property type="protein sequence ID" value="GMF58785.1"/>
    <property type="molecule type" value="Genomic_DNA"/>
</dbReference>
<dbReference type="Proteomes" id="UP001165121">
    <property type="component" value="Unassembled WGS sequence"/>
</dbReference>
<keyword evidence="2" id="KW-1185">Reference proteome</keyword>
<sequence>MRYHKLQFSGPTASESSLCFLDAVRMALAYLGKTSLVRLELWDTFEEQHSGSFEYGIRREDAIAFYEYLQSVDIPFDYDLPFRNCPKDSIPDIECFEKFVRTLPLGVYVTCAGDDILQHCFVIEVCLQPRSTFSTDMMERKLRLTPRRSSWIMSDRQYPLHAFDGSRPASDITSW</sequence>
<protein>
    <submittedName>
        <fullName evidence="1">Unnamed protein product</fullName>
    </submittedName>
</protein>
<dbReference type="OrthoDB" id="121175at2759"/>